<comment type="subcellular location">
    <subcellularLocation>
        <location evidence="1">Membrane</location>
        <topology evidence="1">Multi-pass membrane protein</topology>
    </subcellularLocation>
</comment>
<dbReference type="OrthoDB" id="1735926at2759"/>
<dbReference type="RefSeq" id="XP_027192304.1">
    <property type="nucleotide sequence ID" value="XM_027336503.1"/>
</dbReference>
<name>A0A3Q7XFR3_CICAR</name>
<keyword evidence="4" id="KW-1133">Transmembrane helix</keyword>
<evidence type="ECO:0000259" key="6">
    <source>
        <dbReference type="Pfam" id="PF00955"/>
    </source>
</evidence>
<dbReference type="PANTHER" id="PTHR11453">
    <property type="entry name" value="ANION EXCHANGE PROTEIN"/>
    <property type="match status" value="1"/>
</dbReference>
<dbReference type="GO" id="GO:0005886">
    <property type="term" value="C:plasma membrane"/>
    <property type="evidence" value="ECO:0007669"/>
    <property type="project" value="TreeGrafter"/>
</dbReference>
<evidence type="ECO:0000256" key="5">
    <source>
        <dbReference type="ARBA" id="ARBA00023136"/>
    </source>
</evidence>
<comment type="similarity">
    <text evidence="2">Belongs to the anion exchanger (TC 2.A.31.3) family.</text>
</comment>
<reference evidence="7" key="1">
    <citation type="journal article" date="2013" name="Nat. Biotechnol.">
        <title>Draft genome sequence of chickpea (Cicer arietinum) provides a resource for trait improvement.</title>
        <authorList>
            <person name="Varshney R.K."/>
            <person name="Song C."/>
            <person name="Saxena R.K."/>
            <person name="Azam S."/>
            <person name="Yu S."/>
            <person name="Sharpe A.G."/>
            <person name="Cannon S."/>
            <person name="Baek J."/>
            <person name="Rosen B.D."/>
            <person name="Tar'an B."/>
            <person name="Millan T."/>
            <person name="Zhang X."/>
            <person name="Ramsay L.D."/>
            <person name="Iwata A."/>
            <person name="Wang Y."/>
            <person name="Nelson W."/>
            <person name="Farmer A.D."/>
            <person name="Gaur P.M."/>
            <person name="Soderlund C."/>
            <person name="Penmetsa R.V."/>
            <person name="Xu C."/>
            <person name="Bharti A.K."/>
            <person name="He W."/>
            <person name="Winter P."/>
            <person name="Zhao S."/>
            <person name="Hane J.K."/>
            <person name="Carrasquilla-Garcia N."/>
            <person name="Condie J.A."/>
            <person name="Upadhyaya H.D."/>
            <person name="Luo M.C."/>
            <person name="Thudi M."/>
            <person name="Gowda C.L."/>
            <person name="Singh N.P."/>
            <person name="Lichtenzveig J."/>
            <person name="Gali K.K."/>
            <person name="Rubio J."/>
            <person name="Nadarajan N."/>
            <person name="Dolezel J."/>
            <person name="Bansal K.C."/>
            <person name="Xu X."/>
            <person name="Edwards D."/>
            <person name="Zhang G."/>
            <person name="Kahl G."/>
            <person name="Gil J."/>
            <person name="Singh K.B."/>
            <person name="Datta S.K."/>
            <person name="Jackson S.A."/>
            <person name="Wang J."/>
            <person name="Cook D.R."/>
        </authorList>
    </citation>
    <scope>NUCLEOTIDE SEQUENCE [LARGE SCALE GENOMIC DNA]</scope>
    <source>
        <strain evidence="7">cv. CDC Frontier</strain>
    </source>
</reference>
<dbReference type="Proteomes" id="UP000087171">
    <property type="component" value="Chromosome Ca7"/>
</dbReference>
<dbReference type="Pfam" id="PF00955">
    <property type="entry name" value="HCO3_cotransp"/>
    <property type="match status" value="1"/>
</dbReference>
<sequence>MPHFINDSLTFAVDPLHLSQPLTASPSLSPSRRRVIISLASHSLSRPYPHSCLLASLLSDHLSETLQSNGLHFGGGGVDFQKLVPKITKYRVVLSFRVGKADGSLSIVETLASTAFCGIIHSIFGGQPLLLLGVAEQTIIMFTYLYNFCKNTPQLVYHQNFDFSY</sequence>
<dbReference type="InterPro" id="IPR003020">
    <property type="entry name" value="HCO3_transpt_euk"/>
</dbReference>
<feature type="domain" description="Bicarbonate transporter-like transmembrane" evidence="6">
    <location>
        <begin position="100"/>
        <end position="152"/>
    </location>
</feature>
<dbReference type="GO" id="GO:0050801">
    <property type="term" value="P:monoatomic ion homeostasis"/>
    <property type="evidence" value="ECO:0007669"/>
    <property type="project" value="TreeGrafter"/>
</dbReference>
<dbReference type="GO" id="GO:0005452">
    <property type="term" value="F:solute:inorganic anion antiporter activity"/>
    <property type="evidence" value="ECO:0007669"/>
    <property type="project" value="InterPro"/>
</dbReference>
<evidence type="ECO:0000256" key="4">
    <source>
        <dbReference type="ARBA" id="ARBA00022989"/>
    </source>
</evidence>
<protein>
    <submittedName>
        <fullName evidence="8">Sodium-driven chloride bicarbonate exchanger-like</fullName>
    </submittedName>
</protein>
<dbReference type="InterPro" id="IPR011531">
    <property type="entry name" value="HCO3_transpt-like_TM_dom"/>
</dbReference>
<evidence type="ECO:0000256" key="2">
    <source>
        <dbReference type="ARBA" id="ARBA00006262"/>
    </source>
</evidence>
<accession>A0A3Q7XFR3</accession>
<evidence type="ECO:0000256" key="1">
    <source>
        <dbReference type="ARBA" id="ARBA00004141"/>
    </source>
</evidence>
<keyword evidence="3" id="KW-0812">Transmembrane</keyword>
<organism evidence="7 8">
    <name type="scientific">Cicer arietinum</name>
    <name type="common">Chickpea</name>
    <name type="synonym">Garbanzo</name>
    <dbReference type="NCBI Taxonomy" id="3827"/>
    <lineage>
        <taxon>Eukaryota</taxon>
        <taxon>Viridiplantae</taxon>
        <taxon>Streptophyta</taxon>
        <taxon>Embryophyta</taxon>
        <taxon>Tracheophyta</taxon>
        <taxon>Spermatophyta</taxon>
        <taxon>Magnoliopsida</taxon>
        <taxon>eudicotyledons</taxon>
        <taxon>Gunneridae</taxon>
        <taxon>Pentapetalae</taxon>
        <taxon>rosids</taxon>
        <taxon>fabids</taxon>
        <taxon>Fabales</taxon>
        <taxon>Fabaceae</taxon>
        <taxon>Papilionoideae</taxon>
        <taxon>50 kb inversion clade</taxon>
        <taxon>NPAAA clade</taxon>
        <taxon>Hologalegina</taxon>
        <taxon>IRL clade</taxon>
        <taxon>Cicereae</taxon>
        <taxon>Cicer</taxon>
    </lineage>
</organism>
<evidence type="ECO:0000313" key="8">
    <source>
        <dbReference type="RefSeq" id="XP_027192304.1"/>
    </source>
</evidence>
<dbReference type="AlphaFoldDB" id="A0A3Q7XFR3"/>
<dbReference type="PaxDb" id="3827-XP_004509998.1"/>
<keyword evidence="5" id="KW-0472">Membrane</keyword>
<evidence type="ECO:0000313" key="7">
    <source>
        <dbReference type="Proteomes" id="UP000087171"/>
    </source>
</evidence>
<dbReference type="PANTHER" id="PTHR11453:SF40">
    <property type="entry name" value="BORON TRANSPORTER 4-RELATED"/>
    <property type="match status" value="1"/>
</dbReference>
<reference evidence="8" key="2">
    <citation type="submission" date="2025-08" db="UniProtKB">
        <authorList>
            <consortium name="RefSeq"/>
        </authorList>
    </citation>
    <scope>IDENTIFICATION</scope>
    <source>
        <tissue evidence="8">Etiolated seedlings</tissue>
    </source>
</reference>
<evidence type="ECO:0000256" key="3">
    <source>
        <dbReference type="ARBA" id="ARBA00022692"/>
    </source>
</evidence>
<proteinExistence type="inferred from homology"/>
<gene>
    <name evidence="8" type="primary">LOC113787610</name>
</gene>
<keyword evidence="7" id="KW-1185">Reference proteome</keyword>
<dbReference type="GO" id="GO:0006820">
    <property type="term" value="P:monoatomic anion transport"/>
    <property type="evidence" value="ECO:0007669"/>
    <property type="project" value="InterPro"/>
</dbReference>